<dbReference type="InterPro" id="IPR021150">
    <property type="entry name" value="Ubiq_cyt_c_chap"/>
</dbReference>
<name>A0A8J2YVR3_9PROT</name>
<evidence type="ECO:0000256" key="2">
    <source>
        <dbReference type="ARBA" id="ARBA00006436"/>
    </source>
</evidence>
<evidence type="ECO:0000313" key="5">
    <source>
        <dbReference type="Proteomes" id="UP000646365"/>
    </source>
</evidence>
<dbReference type="PANTHER" id="PTHR12184:SF1">
    <property type="entry name" value="UBIQUINOL-CYTOCHROME-C REDUCTASE COMPLEX ASSEMBLY FACTOR 1"/>
    <property type="match status" value="1"/>
</dbReference>
<feature type="domain" description="Ubiquinol-cytochrome c chaperone" evidence="3">
    <location>
        <begin position="35"/>
        <end position="171"/>
    </location>
</feature>
<protein>
    <submittedName>
        <fullName evidence="4">Ubiquinol-cytochrome c chaperone</fullName>
    </submittedName>
</protein>
<keyword evidence="5" id="KW-1185">Reference proteome</keyword>
<organism evidence="4 5">
    <name type="scientific">Aliidongia dinghuensis</name>
    <dbReference type="NCBI Taxonomy" id="1867774"/>
    <lineage>
        <taxon>Bacteria</taxon>
        <taxon>Pseudomonadati</taxon>
        <taxon>Pseudomonadota</taxon>
        <taxon>Alphaproteobacteria</taxon>
        <taxon>Rhodospirillales</taxon>
        <taxon>Dongiaceae</taxon>
        <taxon>Aliidongia</taxon>
    </lineage>
</organism>
<dbReference type="Pfam" id="PF03981">
    <property type="entry name" value="Ubiq_cyt_C_chap"/>
    <property type="match status" value="1"/>
</dbReference>
<comment type="similarity">
    <text evidence="2">Belongs to the UPF0174 family.</text>
</comment>
<evidence type="ECO:0000313" key="4">
    <source>
        <dbReference type="EMBL" id="GGF28490.1"/>
    </source>
</evidence>
<dbReference type="PANTHER" id="PTHR12184">
    <property type="entry name" value="UBIQUINOL-CYTOCHROME C REDUCTASE COMPLEX ASSEMBLY FACTOR 1 FAMILY MEMBER"/>
    <property type="match status" value="1"/>
</dbReference>
<dbReference type="EMBL" id="BMJQ01000010">
    <property type="protein sequence ID" value="GGF28490.1"/>
    <property type="molecule type" value="Genomic_DNA"/>
</dbReference>
<gene>
    <name evidence="4" type="ORF">GCM10011611_38190</name>
</gene>
<proteinExistence type="inferred from homology"/>
<dbReference type="RefSeq" id="WP_189048680.1">
    <property type="nucleotide sequence ID" value="NZ_BMJQ01000010.1"/>
</dbReference>
<accession>A0A8J2YVR3</accession>
<dbReference type="Proteomes" id="UP000646365">
    <property type="component" value="Unassembled WGS sequence"/>
</dbReference>
<evidence type="ECO:0000259" key="3">
    <source>
        <dbReference type="Pfam" id="PF03981"/>
    </source>
</evidence>
<reference evidence="4" key="2">
    <citation type="submission" date="2020-09" db="EMBL/GenBank/DDBJ databases">
        <authorList>
            <person name="Sun Q."/>
            <person name="Zhou Y."/>
        </authorList>
    </citation>
    <scope>NUCLEOTIDE SEQUENCE</scope>
    <source>
        <strain evidence="4">CGMCC 1.15725</strain>
    </source>
</reference>
<dbReference type="InterPro" id="IPR007129">
    <property type="entry name" value="Ubiqinol_cyt_c_chaperone_CPB3"/>
</dbReference>
<reference evidence="4" key="1">
    <citation type="journal article" date="2014" name="Int. J. Syst. Evol. Microbiol.">
        <title>Complete genome sequence of Corynebacterium casei LMG S-19264T (=DSM 44701T), isolated from a smear-ripened cheese.</title>
        <authorList>
            <consortium name="US DOE Joint Genome Institute (JGI-PGF)"/>
            <person name="Walter F."/>
            <person name="Albersmeier A."/>
            <person name="Kalinowski J."/>
            <person name="Ruckert C."/>
        </authorList>
    </citation>
    <scope>NUCLEOTIDE SEQUENCE</scope>
    <source>
        <strain evidence="4">CGMCC 1.15725</strain>
    </source>
</reference>
<comment type="similarity">
    <text evidence="1">Belongs to the CBP3 family.</text>
</comment>
<comment type="caution">
    <text evidence="4">The sequence shown here is derived from an EMBL/GenBank/DDBJ whole genome shotgun (WGS) entry which is preliminary data.</text>
</comment>
<dbReference type="AlphaFoldDB" id="A0A8J2YVR3"/>
<sequence length="174" mass="19108">MAFAHLFGHSPEKIAAAAVHRAAVDQARLVPFYAEHGVPDTLDGRFEMIILHVFLVLHRLRGVAEAEKFGQTLYDVLFADMDRALREMGTGDLSVGKQVKRMAEGFAGRIKAYRDGLAGTTDLHDALRRNLYGTVAPRDEDLAFLAAYVRRQEQALAGQDVAEITAGRIAFAAL</sequence>
<evidence type="ECO:0000256" key="1">
    <source>
        <dbReference type="ARBA" id="ARBA00006407"/>
    </source>
</evidence>